<dbReference type="Proteomes" id="UP000221165">
    <property type="component" value="Unassembled WGS sequence"/>
</dbReference>
<evidence type="ECO:0000313" key="2">
    <source>
        <dbReference type="EMBL" id="PHJ20590.1"/>
    </source>
</evidence>
<protein>
    <recommendedName>
        <fullName evidence="4">Transmembrane protein</fullName>
    </recommendedName>
</protein>
<reference evidence="2 3" key="1">
    <citation type="journal article" date="2017" name="Int. J. Parasitol.">
        <title>The genome of the protozoan parasite Cystoisospora suis and a reverse vaccinology approach to identify vaccine candidates.</title>
        <authorList>
            <person name="Palmieri N."/>
            <person name="Shrestha A."/>
            <person name="Ruttkowski B."/>
            <person name="Beck T."/>
            <person name="Vogl C."/>
            <person name="Tomley F."/>
            <person name="Blake D.P."/>
            <person name="Joachim A."/>
        </authorList>
    </citation>
    <scope>NUCLEOTIDE SEQUENCE [LARGE SCALE GENOMIC DNA]</scope>
    <source>
        <strain evidence="2 3">Wien I</strain>
    </source>
</reference>
<keyword evidence="1" id="KW-0812">Transmembrane</keyword>
<evidence type="ECO:0000313" key="3">
    <source>
        <dbReference type="Proteomes" id="UP000221165"/>
    </source>
</evidence>
<comment type="caution">
    <text evidence="2">The sequence shown here is derived from an EMBL/GenBank/DDBJ whole genome shotgun (WGS) entry which is preliminary data.</text>
</comment>
<evidence type="ECO:0008006" key="4">
    <source>
        <dbReference type="Google" id="ProtNLM"/>
    </source>
</evidence>
<dbReference type="VEuPathDB" id="ToxoDB:CSUI_005575"/>
<accession>A0A2C6KJA7</accession>
<evidence type="ECO:0000256" key="1">
    <source>
        <dbReference type="SAM" id="Phobius"/>
    </source>
</evidence>
<name>A0A2C6KJA7_9APIC</name>
<keyword evidence="3" id="KW-1185">Reference proteome</keyword>
<organism evidence="2 3">
    <name type="scientific">Cystoisospora suis</name>
    <dbReference type="NCBI Taxonomy" id="483139"/>
    <lineage>
        <taxon>Eukaryota</taxon>
        <taxon>Sar</taxon>
        <taxon>Alveolata</taxon>
        <taxon>Apicomplexa</taxon>
        <taxon>Conoidasida</taxon>
        <taxon>Coccidia</taxon>
        <taxon>Eucoccidiorida</taxon>
        <taxon>Eimeriorina</taxon>
        <taxon>Sarcocystidae</taxon>
        <taxon>Cystoisospora</taxon>
    </lineage>
</organism>
<dbReference type="EMBL" id="MIGC01002678">
    <property type="protein sequence ID" value="PHJ20590.1"/>
    <property type="molecule type" value="Genomic_DNA"/>
</dbReference>
<dbReference type="GeneID" id="94428958"/>
<keyword evidence="1" id="KW-1133">Transmembrane helix</keyword>
<sequence>MWISTANGGVAEENSSLEGKFQSYILQAPSGSCRQLFIPIKVIQVVLLLVVGGGGRLVGLVGVVVVVVGQW</sequence>
<feature type="transmembrane region" description="Helical" evidence="1">
    <location>
        <begin position="45"/>
        <end position="68"/>
    </location>
</feature>
<gene>
    <name evidence="2" type="ORF">CSUI_005575</name>
</gene>
<proteinExistence type="predicted"/>
<keyword evidence="1" id="KW-0472">Membrane</keyword>
<dbReference type="RefSeq" id="XP_067922277.1">
    <property type="nucleotide sequence ID" value="XM_068065747.1"/>
</dbReference>
<dbReference type="AlphaFoldDB" id="A0A2C6KJA7"/>